<evidence type="ECO:0000313" key="9">
    <source>
        <dbReference type="EMBL" id="KAJ4455607.1"/>
    </source>
</evidence>
<dbReference type="Gene3D" id="3.30.420.10">
    <property type="entry name" value="Ribonuclease H-like superfamily/Ribonuclease H"/>
    <property type="match status" value="2"/>
</dbReference>
<dbReference type="SMART" id="SM00479">
    <property type="entry name" value="EXOIII"/>
    <property type="match status" value="1"/>
</dbReference>
<keyword evidence="3" id="KW-0540">Nuclease</keyword>
<evidence type="ECO:0000256" key="5">
    <source>
        <dbReference type="ARBA" id="ARBA00022839"/>
    </source>
</evidence>
<accession>A0ABQ8U8G2</accession>
<comment type="similarity">
    <text evidence="2">Belongs to the REXO1/REXO3 family.</text>
</comment>
<feature type="compositionally biased region" description="Basic residues" evidence="7">
    <location>
        <begin position="625"/>
        <end position="640"/>
    </location>
</feature>
<feature type="region of interest" description="Disordered" evidence="7">
    <location>
        <begin position="576"/>
        <end position="640"/>
    </location>
</feature>
<dbReference type="InterPro" id="IPR012337">
    <property type="entry name" value="RNaseH-like_sf"/>
</dbReference>
<feature type="compositionally biased region" description="Pro residues" evidence="7">
    <location>
        <begin position="244"/>
        <end position="271"/>
    </location>
</feature>
<comment type="caution">
    <text evidence="9">The sequence shown here is derived from an EMBL/GenBank/DDBJ whole genome shotgun (WGS) entry which is preliminary data.</text>
</comment>
<name>A0ABQ8U8G2_9EUKA</name>
<dbReference type="PANTHER" id="PTHR12801:SF115">
    <property type="entry name" value="FI18136P1-RELATED"/>
    <property type="match status" value="1"/>
</dbReference>
<dbReference type="InterPro" id="IPR047021">
    <property type="entry name" value="REXO1/3/4-like"/>
</dbReference>
<dbReference type="InterPro" id="IPR013520">
    <property type="entry name" value="Ribonucl_H"/>
</dbReference>
<dbReference type="InterPro" id="IPR034922">
    <property type="entry name" value="REX1-like_exo"/>
</dbReference>
<keyword evidence="10" id="KW-1185">Reference proteome</keyword>
<keyword evidence="4" id="KW-0378">Hydrolase</keyword>
<evidence type="ECO:0000256" key="1">
    <source>
        <dbReference type="ARBA" id="ARBA00004123"/>
    </source>
</evidence>
<feature type="compositionally biased region" description="Polar residues" evidence="7">
    <location>
        <begin position="222"/>
        <end position="231"/>
    </location>
</feature>
<dbReference type="PANTHER" id="PTHR12801">
    <property type="entry name" value="RNA EXONUCLEASE REXO1 / RECO3 FAMILY MEMBER-RELATED"/>
    <property type="match status" value="1"/>
</dbReference>
<feature type="domain" description="Exonuclease" evidence="8">
    <location>
        <begin position="302"/>
        <end position="462"/>
    </location>
</feature>
<keyword evidence="5" id="KW-0269">Exonuclease</keyword>
<protein>
    <submittedName>
        <fullName evidence="9">Small RNA degrading nuclease 5</fullName>
    </submittedName>
</protein>
<gene>
    <name evidence="9" type="ORF">PAPYR_9414</name>
</gene>
<dbReference type="CDD" id="cd06145">
    <property type="entry name" value="REX1_like"/>
    <property type="match status" value="1"/>
</dbReference>
<feature type="region of interest" description="Disordered" evidence="7">
    <location>
        <begin position="222"/>
        <end position="276"/>
    </location>
</feature>
<comment type="subcellular location">
    <subcellularLocation>
        <location evidence="1">Nucleus</location>
    </subcellularLocation>
</comment>
<evidence type="ECO:0000256" key="6">
    <source>
        <dbReference type="ARBA" id="ARBA00023242"/>
    </source>
</evidence>
<feature type="compositionally biased region" description="Pro residues" evidence="7">
    <location>
        <begin position="602"/>
        <end position="624"/>
    </location>
</feature>
<evidence type="ECO:0000259" key="8">
    <source>
        <dbReference type="SMART" id="SM00479"/>
    </source>
</evidence>
<evidence type="ECO:0000256" key="7">
    <source>
        <dbReference type="SAM" id="MobiDB-lite"/>
    </source>
</evidence>
<dbReference type="SUPFAM" id="SSF53098">
    <property type="entry name" value="Ribonuclease H-like"/>
    <property type="match status" value="1"/>
</dbReference>
<evidence type="ECO:0000256" key="4">
    <source>
        <dbReference type="ARBA" id="ARBA00022801"/>
    </source>
</evidence>
<evidence type="ECO:0000313" key="10">
    <source>
        <dbReference type="Proteomes" id="UP001141327"/>
    </source>
</evidence>
<evidence type="ECO:0000256" key="2">
    <source>
        <dbReference type="ARBA" id="ARBA00006357"/>
    </source>
</evidence>
<dbReference type="InterPro" id="IPR036397">
    <property type="entry name" value="RNaseH_sf"/>
</dbReference>
<reference evidence="9" key="1">
    <citation type="journal article" date="2022" name="bioRxiv">
        <title>Genomics of Preaxostyla Flagellates Illuminates Evolutionary Transitions and the Path Towards Mitochondrial Loss.</title>
        <authorList>
            <person name="Novak L.V.F."/>
            <person name="Treitli S.C."/>
            <person name="Pyrih J."/>
            <person name="Halakuc P."/>
            <person name="Pipaliya S.V."/>
            <person name="Vacek V."/>
            <person name="Brzon O."/>
            <person name="Soukal P."/>
            <person name="Eme L."/>
            <person name="Dacks J.B."/>
            <person name="Karnkowska A."/>
            <person name="Elias M."/>
            <person name="Hampl V."/>
        </authorList>
    </citation>
    <scope>NUCLEOTIDE SEQUENCE</scope>
    <source>
        <strain evidence="9">RCP-MX</strain>
    </source>
</reference>
<evidence type="ECO:0000256" key="3">
    <source>
        <dbReference type="ARBA" id="ARBA00022722"/>
    </source>
</evidence>
<dbReference type="EMBL" id="JAPMOS010000100">
    <property type="protein sequence ID" value="KAJ4455607.1"/>
    <property type="molecule type" value="Genomic_DNA"/>
</dbReference>
<keyword evidence="6" id="KW-0539">Nucleus</keyword>
<organism evidence="9 10">
    <name type="scientific">Paratrimastix pyriformis</name>
    <dbReference type="NCBI Taxonomy" id="342808"/>
    <lineage>
        <taxon>Eukaryota</taxon>
        <taxon>Metamonada</taxon>
        <taxon>Preaxostyla</taxon>
        <taxon>Paratrimastigidae</taxon>
        <taxon>Paratrimastix</taxon>
    </lineage>
</organism>
<proteinExistence type="inferred from homology"/>
<dbReference type="Proteomes" id="UP001141327">
    <property type="component" value="Unassembled WGS sequence"/>
</dbReference>
<sequence length="640" mass="67888">MGKKIPSIQILEQTKALTMANLQHLLFFLLTDKAVAPKQFTFRATAQIKRYLVVISSFPVPDFESMVWRVPLTYPPGGSILESFLTITRASLRAVFPEGKKLGLNDIKGVAALIGEANPAPALTDSPLEALLLTREELKSNGFPYIEDSTQSPQQGDVKRPRPEGAAQIHVGLNSLFGLYRPKKSQTESPDASPSAAPSPICPPPTVAATAAAAAAAASVSETAQLTSSVSGKKKRARDVPLDLPVPPPESPILPPSPVSSPVPTPAPSPASRPHVDVGSPEEYVAVAHGATPAVAGEPKYPVLAIDCEMVLVSSDKLAVARVTAVDEHLSCVYESYCRPMQPIVDYNTRSEIAELVLTLFPLRFGRVVRFSGITAEILQPVTKTVLDVRRELLALMTPQTILVGHSLENDLTGFPSKNSLRFLSQKFLQRTIQSDQGGHSSEEDSRATMELALLCAKRGTHRLSPKEALNILTAFGALGKSTAVLGPAAVVGPHTARSPSRTVPCEAPAEAAPLLRAELQHGTDLVVVLCDRPDPLGDLELADAPLDLGIVLVAPSPTEGPAGSMTVALRIPTKSLASRGGKAQPESATNGTEPEPEGEPQPEPTEPQPQPTAPGAEPEPPSPSKKKKKKAAKPKKKTK</sequence>
<feature type="region of interest" description="Disordered" evidence="7">
    <location>
        <begin position="143"/>
        <end position="164"/>
    </location>
</feature>